<keyword evidence="6" id="KW-1185">Reference proteome</keyword>
<organism evidence="5 6">
    <name type="scientific">Eragrostis curvula</name>
    <name type="common">weeping love grass</name>
    <dbReference type="NCBI Taxonomy" id="38414"/>
    <lineage>
        <taxon>Eukaryota</taxon>
        <taxon>Viridiplantae</taxon>
        <taxon>Streptophyta</taxon>
        <taxon>Embryophyta</taxon>
        <taxon>Tracheophyta</taxon>
        <taxon>Spermatophyta</taxon>
        <taxon>Magnoliopsida</taxon>
        <taxon>Liliopsida</taxon>
        <taxon>Poales</taxon>
        <taxon>Poaceae</taxon>
        <taxon>PACMAD clade</taxon>
        <taxon>Chloridoideae</taxon>
        <taxon>Eragrostideae</taxon>
        <taxon>Eragrostidinae</taxon>
        <taxon>Eragrostis</taxon>
    </lineage>
</organism>
<dbReference type="InterPro" id="IPR056423">
    <property type="entry name" value="BACK_BPM_SPOP"/>
</dbReference>
<dbReference type="InterPro" id="IPR000210">
    <property type="entry name" value="BTB/POZ_dom"/>
</dbReference>
<evidence type="ECO:0000313" key="5">
    <source>
        <dbReference type="EMBL" id="TVU42017.1"/>
    </source>
</evidence>
<dbReference type="Gene3D" id="3.30.710.10">
    <property type="entry name" value="Potassium Channel Kv1.1, Chain A"/>
    <property type="match status" value="1"/>
</dbReference>
<dbReference type="InterPro" id="IPR002083">
    <property type="entry name" value="MATH/TRAF_dom"/>
</dbReference>
<dbReference type="Pfam" id="PF00651">
    <property type="entry name" value="BTB"/>
    <property type="match status" value="1"/>
</dbReference>
<dbReference type="OrthoDB" id="6496053at2759"/>
<evidence type="ECO:0000313" key="6">
    <source>
        <dbReference type="Proteomes" id="UP000324897"/>
    </source>
</evidence>
<dbReference type="Gene3D" id="2.60.210.10">
    <property type="entry name" value="Apoptosis, Tumor Necrosis Factor Receptor Associated Protein 2, Chain A"/>
    <property type="match status" value="2"/>
</dbReference>
<dbReference type="Gramene" id="TVU42017">
    <property type="protein sequence ID" value="TVU42017"/>
    <property type="gene ID" value="EJB05_08399"/>
</dbReference>
<evidence type="ECO:0000259" key="4">
    <source>
        <dbReference type="PROSITE" id="PS50144"/>
    </source>
</evidence>
<evidence type="ECO:0000256" key="2">
    <source>
        <dbReference type="ARBA" id="ARBA00010846"/>
    </source>
</evidence>
<feature type="non-terminal residue" evidence="5">
    <location>
        <position position="1"/>
    </location>
</feature>
<dbReference type="InterPro" id="IPR008974">
    <property type="entry name" value="TRAF-like"/>
</dbReference>
<feature type="domain" description="MATH" evidence="4">
    <location>
        <begin position="21"/>
        <end position="149"/>
    </location>
</feature>
<dbReference type="PROSITE" id="PS50097">
    <property type="entry name" value="BTB"/>
    <property type="match status" value="1"/>
</dbReference>
<dbReference type="Pfam" id="PF24570">
    <property type="entry name" value="BACK_BPM_SPOP"/>
    <property type="match status" value="1"/>
</dbReference>
<sequence length="492" mass="55160">MSAATKRPRERTASTCTAAETARVTHKFKIVGSILHKDFGVGNGIRSATFSMGGHDWSIIYYPDGRALDCKDYVAIYLELMSKNTETTTVHYDFRLVNLATGLSSSVLRRQTVYKPGITSWGTKKLMKKSDLETLGYLREDCLEIECDVTIIKVDKDDVPPSGLLDDLGKLLVWEEGKDVTFKVQEEVFRAHKIVLAMRSPVFKAQLYGPMSDKRKRSITVEDMQPPVFKALLHFIYKDSLPSMDNLDAHENEDMARHLLVAADRYAMERMKLMCESILCKRLDVENVATTLALADQYHCSKLKDVCIRFINSSNRLDDVVASKGYEHLKRACPALTVEIWEKSSKPRKRTLLVLLLASPPLPQFPYAKTPPAIMASAPERPRMRTASTRTAQTVRITHPFEIAGYSGHKGLGVGRYVSSGIFSVDGNDWRIRYYPSGSCAATKDYVAVFLNFCKGVGDKAETPGDVRLQAAQPGDRAVIVRVFFCSADKRY</sequence>
<feature type="domain" description="BTB" evidence="3">
    <location>
        <begin position="178"/>
        <end position="245"/>
    </location>
</feature>
<name>A0A5J9W268_9POAL</name>
<dbReference type="Proteomes" id="UP000324897">
    <property type="component" value="Unassembled WGS sequence"/>
</dbReference>
<dbReference type="GO" id="GO:0016567">
    <property type="term" value="P:protein ubiquitination"/>
    <property type="evidence" value="ECO:0007669"/>
    <property type="project" value="InterPro"/>
</dbReference>
<dbReference type="InterPro" id="IPR045005">
    <property type="entry name" value="BPM1-6"/>
</dbReference>
<dbReference type="CDD" id="cd00121">
    <property type="entry name" value="MATH"/>
    <property type="match status" value="2"/>
</dbReference>
<dbReference type="AlphaFoldDB" id="A0A5J9W268"/>
<comment type="caution">
    <text evidence="5">The sequence shown here is derived from an EMBL/GenBank/DDBJ whole genome shotgun (WGS) entry which is preliminary data.</text>
</comment>
<dbReference type="Gene3D" id="1.25.40.420">
    <property type="match status" value="1"/>
</dbReference>
<feature type="domain" description="MATH" evidence="4">
    <location>
        <begin position="396"/>
        <end position="492"/>
    </location>
</feature>
<dbReference type="CDD" id="cd18280">
    <property type="entry name" value="BTB_POZ_BPM_plant"/>
    <property type="match status" value="1"/>
</dbReference>
<protein>
    <recommendedName>
        <fullName evidence="7">BTB domain-containing protein</fullName>
    </recommendedName>
</protein>
<dbReference type="SUPFAM" id="SSF54695">
    <property type="entry name" value="POZ domain"/>
    <property type="match status" value="1"/>
</dbReference>
<accession>A0A5J9W268</accession>
<dbReference type="SUPFAM" id="SSF49599">
    <property type="entry name" value="TRAF domain-like"/>
    <property type="match status" value="2"/>
</dbReference>
<evidence type="ECO:0000256" key="1">
    <source>
        <dbReference type="ARBA" id="ARBA00004906"/>
    </source>
</evidence>
<reference evidence="5 6" key="1">
    <citation type="journal article" date="2019" name="Sci. Rep.">
        <title>A high-quality genome of Eragrostis curvula grass provides insights into Poaceae evolution and supports new strategies to enhance forage quality.</title>
        <authorList>
            <person name="Carballo J."/>
            <person name="Santos B.A.C.M."/>
            <person name="Zappacosta D."/>
            <person name="Garbus I."/>
            <person name="Selva J.P."/>
            <person name="Gallo C.A."/>
            <person name="Diaz A."/>
            <person name="Albertini E."/>
            <person name="Caccamo M."/>
            <person name="Echenique V."/>
        </authorList>
    </citation>
    <scope>NUCLEOTIDE SEQUENCE [LARGE SCALE GENOMIC DNA]</scope>
    <source>
        <strain evidence="6">cv. Victoria</strain>
        <tissue evidence="5">Leaf</tissue>
    </source>
</reference>
<comment type="pathway">
    <text evidence="1">Protein modification; protein ubiquitination.</text>
</comment>
<dbReference type="PANTHER" id="PTHR26379">
    <property type="entry name" value="BTB/POZ AND MATH DOMAIN-CONTAINING PROTEIN 1"/>
    <property type="match status" value="1"/>
</dbReference>
<dbReference type="InterPro" id="IPR011333">
    <property type="entry name" value="SKP1/BTB/POZ_sf"/>
</dbReference>
<dbReference type="SMART" id="SM00225">
    <property type="entry name" value="BTB"/>
    <property type="match status" value="1"/>
</dbReference>
<evidence type="ECO:0000259" key="3">
    <source>
        <dbReference type="PROSITE" id="PS50097"/>
    </source>
</evidence>
<gene>
    <name evidence="5" type="ORF">EJB05_08399</name>
</gene>
<proteinExistence type="inferred from homology"/>
<dbReference type="PANTHER" id="PTHR26379:SF441">
    <property type="entry name" value="BTB DOMAIN-CONTAINING PROTEIN"/>
    <property type="match status" value="1"/>
</dbReference>
<dbReference type="EMBL" id="RWGY01000005">
    <property type="protein sequence ID" value="TVU42017.1"/>
    <property type="molecule type" value="Genomic_DNA"/>
</dbReference>
<evidence type="ECO:0008006" key="7">
    <source>
        <dbReference type="Google" id="ProtNLM"/>
    </source>
</evidence>
<comment type="similarity">
    <text evidence="2">Belongs to the Tdpoz family.</text>
</comment>
<dbReference type="Pfam" id="PF22486">
    <property type="entry name" value="MATH_2"/>
    <property type="match status" value="2"/>
</dbReference>
<dbReference type="PROSITE" id="PS50144">
    <property type="entry name" value="MATH"/>
    <property type="match status" value="2"/>
</dbReference>